<organism evidence="17">
    <name type="scientific">Byrrhus sp. MJTNT-2012</name>
    <dbReference type="NCBI Taxonomy" id="1131599"/>
    <lineage>
        <taxon>Eukaryota</taxon>
        <taxon>Metazoa</taxon>
        <taxon>Ecdysozoa</taxon>
        <taxon>Arthropoda</taxon>
        <taxon>Hexapoda</taxon>
        <taxon>Insecta</taxon>
        <taxon>Pterygota</taxon>
        <taxon>Neoptera</taxon>
        <taxon>Endopterygota</taxon>
        <taxon>Coleoptera</taxon>
        <taxon>Polyphaga</taxon>
        <taxon>Elateriformia</taxon>
        <taxon>Byrrhoidea</taxon>
        <taxon>Byrrhidae</taxon>
        <taxon>Byrrhus</taxon>
    </lineage>
</organism>
<sequence>MMYSMLFLSISLSISFLFLTHPMSMGLILLSQTILVTLIIGIYSSNFWFSYILFMIMVGGMLVIFIYMTSIASNEKFKFSKAITIMFLSLAFIMIFSTFIDSMMVNLNNSLPDSFNFMKFPNYKFSMNKYLNYPTNLISVTLIIYLFFTLIAVVKITNINYGPLRQKF</sequence>
<feature type="transmembrane region" description="Helical" evidence="16">
    <location>
        <begin position="137"/>
        <end position="157"/>
    </location>
</feature>
<keyword evidence="7 16" id="KW-0812">Transmembrane</keyword>
<keyword evidence="5" id="KW-0813">Transport</keyword>
<reference evidence="17" key="1">
    <citation type="submission" date="2011-11" db="EMBL/GenBank/DDBJ databases">
        <authorList>
            <person name="Timmermans M.J.T.N."/>
            <person name="Vogler A.P."/>
        </authorList>
    </citation>
    <scope>NUCLEOTIDE SEQUENCE</scope>
</reference>
<keyword evidence="8" id="KW-1278">Translocase</keyword>
<keyword evidence="13 16" id="KW-0472">Membrane</keyword>
<evidence type="ECO:0000256" key="13">
    <source>
        <dbReference type="ARBA" id="ARBA00023136"/>
    </source>
</evidence>
<evidence type="ECO:0000256" key="15">
    <source>
        <dbReference type="ARBA" id="ARBA00049551"/>
    </source>
</evidence>
<keyword evidence="6" id="KW-0679">Respiratory chain</keyword>
<reference evidence="17" key="2">
    <citation type="journal article" date="2012" name="Mol. Phylogenet. Evol.">
        <title>Phylogenetically informative rearrangements in mitochondrial genomes of Coleoptera, and monophyly of aquatic elateriform beetles (Dryopoidea).</title>
        <authorList>
            <person name="Timmermans M.J."/>
            <person name="Vogler A.P."/>
        </authorList>
    </citation>
    <scope>NUCLEOTIDE SEQUENCE</scope>
</reference>
<protein>
    <recommendedName>
        <fullName evidence="4">NADH-ubiquinone oxidoreductase chain 6</fullName>
        <ecNumber evidence="3">7.1.1.2</ecNumber>
    </recommendedName>
    <alternativeName>
        <fullName evidence="14">NADH dehydrogenase subunit 6</fullName>
    </alternativeName>
</protein>
<dbReference type="EC" id="7.1.1.2" evidence="3"/>
<keyword evidence="11" id="KW-0520">NAD</keyword>
<feature type="transmembrane region" description="Helical" evidence="16">
    <location>
        <begin position="47"/>
        <end position="67"/>
    </location>
</feature>
<dbReference type="PANTHER" id="PTHR11435">
    <property type="entry name" value="NADH UBIQUINONE OXIDOREDUCTASE SUBUNIT ND6"/>
    <property type="match status" value="1"/>
</dbReference>
<evidence type="ECO:0000256" key="9">
    <source>
        <dbReference type="ARBA" id="ARBA00022982"/>
    </source>
</evidence>
<dbReference type="PANTHER" id="PTHR11435:SF1">
    <property type="entry name" value="NADH-UBIQUINONE OXIDOREDUCTASE CHAIN 6"/>
    <property type="match status" value="1"/>
</dbReference>
<comment type="catalytic activity">
    <reaction evidence="15">
        <text>a ubiquinone + NADH + 5 H(+)(in) = a ubiquinol + NAD(+) + 4 H(+)(out)</text>
        <dbReference type="Rhea" id="RHEA:29091"/>
        <dbReference type="Rhea" id="RHEA-COMP:9565"/>
        <dbReference type="Rhea" id="RHEA-COMP:9566"/>
        <dbReference type="ChEBI" id="CHEBI:15378"/>
        <dbReference type="ChEBI" id="CHEBI:16389"/>
        <dbReference type="ChEBI" id="CHEBI:17976"/>
        <dbReference type="ChEBI" id="CHEBI:57540"/>
        <dbReference type="ChEBI" id="CHEBI:57945"/>
        <dbReference type="EC" id="7.1.1.2"/>
    </reaction>
</comment>
<evidence type="ECO:0000256" key="12">
    <source>
        <dbReference type="ARBA" id="ARBA00023128"/>
    </source>
</evidence>
<accession>H6W8L9</accession>
<evidence type="ECO:0000256" key="8">
    <source>
        <dbReference type="ARBA" id="ARBA00022967"/>
    </source>
</evidence>
<evidence type="ECO:0000256" key="1">
    <source>
        <dbReference type="ARBA" id="ARBA00004225"/>
    </source>
</evidence>
<evidence type="ECO:0000256" key="10">
    <source>
        <dbReference type="ARBA" id="ARBA00022989"/>
    </source>
</evidence>
<evidence type="ECO:0000256" key="11">
    <source>
        <dbReference type="ARBA" id="ARBA00023027"/>
    </source>
</evidence>
<dbReference type="EMBL" id="JQ034419">
    <property type="protein sequence ID" value="AEZ55661.1"/>
    <property type="molecule type" value="Genomic_DNA"/>
</dbReference>
<dbReference type="InterPro" id="IPR050269">
    <property type="entry name" value="ComplexI_Subunit6"/>
</dbReference>
<evidence type="ECO:0000256" key="4">
    <source>
        <dbReference type="ARBA" id="ARBA00021095"/>
    </source>
</evidence>
<keyword evidence="12 17" id="KW-0496">Mitochondrion</keyword>
<geneLocation type="mitochondrion" evidence="17"/>
<evidence type="ECO:0000256" key="5">
    <source>
        <dbReference type="ARBA" id="ARBA00022448"/>
    </source>
</evidence>
<dbReference type="GO" id="GO:0008137">
    <property type="term" value="F:NADH dehydrogenase (ubiquinone) activity"/>
    <property type="evidence" value="ECO:0007669"/>
    <property type="project" value="UniProtKB-EC"/>
</dbReference>
<evidence type="ECO:0000313" key="17">
    <source>
        <dbReference type="EMBL" id="AEZ55661.1"/>
    </source>
</evidence>
<evidence type="ECO:0000256" key="6">
    <source>
        <dbReference type="ARBA" id="ARBA00022660"/>
    </source>
</evidence>
<feature type="transmembrane region" description="Helical" evidence="16">
    <location>
        <begin position="79"/>
        <end position="100"/>
    </location>
</feature>
<comment type="similarity">
    <text evidence="2">Belongs to the complex I subunit 6 family.</text>
</comment>
<evidence type="ECO:0000256" key="7">
    <source>
        <dbReference type="ARBA" id="ARBA00022692"/>
    </source>
</evidence>
<evidence type="ECO:0000256" key="14">
    <source>
        <dbReference type="ARBA" id="ARBA00031019"/>
    </source>
</evidence>
<evidence type="ECO:0000256" key="16">
    <source>
        <dbReference type="SAM" id="Phobius"/>
    </source>
</evidence>
<dbReference type="AlphaFoldDB" id="H6W8L9"/>
<gene>
    <name evidence="17" type="primary">ND6</name>
</gene>
<proteinExistence type="inferred from homology"/>
<evidence type="ECO:0000256" key="2">
    <source>
        <dbReference type="ARBA" id="ARBA00005698"/>
    </source>
</evidence>
<name>H6W8L9_9COLE</name>
<evidence type="ECO:0000256" key="3">
    <source>
        <dbReference type="ARBA" id="ARBA00012944"/>
    </source>
</evidence>
<keyword evidence="10 16" id="KW-1133">Transmembrane helix</keyword>
<dbReference type="GO" id="GO:0031966">
    <property type="term" value="C:mitochondrial membrane"/>
    <property type="evidence" value="ECO:0007669"/>
    <property type="project" value="UniProtKB-SubCell"/>
</dbReference>
<comment type="subcellular location">
    <subcellularLocation>
        <location evidence="1">Mitochondrion membrane</location>
        <topology evidence="1">Multi-pass membrane protein</topology>
    </subcellularLocation>
</comment>
<keyword evidence="9" id="KW-0249">Electron transport</keyword>